<comment type="caution">
    <text evidence="2">The sequence shown here is derived from an EMBL/GenBank/DDBJ whole genome shotgun (WGS) entry which is preliminary data.</text>
</comment>
<gene>
    <name evidence="2" type="ORF">N658DRAFT_125113</name>
</gene>
<evidence type="ECO:0000256" key="1">
    <source>
        <dbReference type="SAM" id="MobiDB-lite"/>
    </source>
</evidence>
<reference evidence="2" key="2">
    <citation type="submission" date="2023-05" db="EMBL/GenBank/DDBJ databases">
        <authorList>
            <consortium name="Lawrence Berkeley National Laboratory"/>
            <person name="Steindorff A."/>
            <person name="Hensen N."/>
            <person name="Bonometti L."/>
            <person name="Westerberg I."/>
            <person name="Brannstrom I.O."/>
            <person name="Guillou S."/>
            <person name="Cros-Aarteil S."/>
            <person name="Calhoun S."/>
            <person name="Haridas S."/>
            <person name="Kuo A."/>
            <person name="Mondo S."/>
            <person name="Pangilinan J."/>
            <person name="Riley R."/>
            <person name="Labutti K."/>
            <person name="Andreopoulos B."/>
            <person name="Lipzen A."/>
            <person name="Chen C."/>
            <person name="Yanf M."/>
            <person name="Daum C."/>
            <person name="Ng V."/>
            <person name="Clum A."/>
            <person name="Ohm R."/>
            <person name="Martin F."/>
            <person name="Silar P."/>
            <person name="Natvig D."/>
            <person name="Lalanne C."/>
            <person name="Gautier V."/>
            <person name="Ament-Velasquez S.L."/>
            <person name="Kruys A."/>
            <person name="Hutchinson M.I."/>
            <person name="Powell A.J."/>
            <person name="Barry K."/>
            <person name="Miller A.N."/>
            <person name="Grigoriev I.V."/>
            <person name="Debuchy R."/>
            <person name="Gladieux P."/>
            <person name="Thoren M.H."/>
            <person name="Johannesson H."/>
        </authorList>
    </citation>
    <scope>NUCLEOTIDE SEQUENCE</scope>
    <source>
        <strain evidence="2">CBS 757.83</strain>
    </source>
</reference>
<evidence type="ECO:0000313" key="2">
    <source>
        <dbReference type="EMBL" id="KAK4105581.1"/>
    </source>
</evidence>
<feature type="compositionally biased region" description="Polar residues" evidence="1">
    <location>
        <begin position="7"/>
        <end position="17"/>
    </location>
</feature>
<dbReference type="Proteomes" id="UP001305647">
    <property type="component" value="Unassembled WGS sequence"/>
</dbReference>
<dbReference type="AlphaFoldDB" id="A0AAN6T623"/>
<protein>
    <submittedName>
        <fullName evidence="2">Uncharacterized protein</fullName>
    </submittedName>
</protein>
<feature type="region of interest" description="Disordered" evidence="1">
    <location>
        <begin position="1"/>
        <end position="21"/>
    </location>
</feature>
<evidence type="ECO:0000313" key="3">
    <source>
        <dbReference type="Proteomes" id="UP001305647"/>
    </source>
</evidence>
<accession>A0AAN6T623</accession>
<dbReference type="EMBL" id="MU863625">
    <property type="protein sequence ID" value="KAK4105581.1"/>
    <property type="molecule type" value="Genomic_DNA"/>
</dbReference>
<organism evidence="2 3">
    <name type="scientific">Parathielavia hyrcaniae</name>
    <dbReference type="NCBI Taxonomy" id="113614"/>
    <lineage>
        <taxon>Eukaryota</taxon>
        <taxon>Fungi</taxon>
        <taxon>Dikarya</taxon>
        <taxon>Ascomycota</taxon>
        <taxon>Pezizomycotina</taxon>
        <taxon>Sordariomycetes</taxon>
        <taxon>Sordariomycetidae</taxon>
        <taxon>Sordariales</taxon>
        <taxon>Chaetomiaceae</taxon>
        <taxon>Parathielavia</taxon>
    </lineage>
</organism>
<sequence length="120" mass="13097">MPVHQPTPCQSGPSTPDETLARRPLPFCCGLHEPGPSPLHIPKAPILVDPLLPPFPPAQSLLCDSANDQSLGAGSRLLQRISRLRRPASSAPNALRSQYRFLLTRQPLFMVSFPFSVLIP</sequence>
<proteinExistence type="predicted"/>
<name>A0AAN6T623_9PEZI</name>
<reference evidence="2" key="1">
    <citation type="journal article" date="2023" name="Mol. Phylogenet. Evol.">
        <title>Genome-scale phylogeny and comparative genomics of the fungal order Sordariales.</title>
        <authorList>
            <person name="Hensen N."/>
            <person name="Bonometti L."/>
            <person name="Westerberg I."/>
            <person name="Brannstrom I.O."/>
            <person name="Guillou S."/>
            <person name="Cros-Aarteil S."/>
            <person name="Calhoun S."/>
            <person name="Haridas S."/>
            <person name="Kuo A."/>
            <person name="Mondo S."/>
            <person name="Pangilinan J."/>
            <person name="Riley R."/>
            <person name="LaButti K."/>
            <person name="Andreopoulos B."/>
            <person name="Lipzen A."/>
            <person name="Chen C."/>
            <person name="Yan M."/>
            <person name="Daum C."/>
            <person name="Ng V."/>
            <person name="Clum A."/>
            <person name="Steindorff A."/>
            <person name="Ohm R.A."/>
            <person name="Martin F."/>
            <person name="Silar P."/>
            <person name="Natvig D.O."/>
            <person name="Lalanne C."/>
            <person name="Gautier V."/>
            <person name="Ament-Velasquez S.L."/>
            <person name="Kruys A."/>
            <person name="Hutchinson M.I."/>
            <person name="Powell A.J."/>
            <person name="Barry K."/>
            <person name="Miller A.N."/>
            <person name="Grigoriev I.V."/>
            <person name="Debuchy R."/>
            <person name="Gladieux P."/>
            <person name="Hiltunen Thoren M."/>
            <person name="Johannesson H."/>
        </authorList>
    </citation>
    <scope>NUCLEOTIDE SEQUENCE</scope>
    <source>
        <strain evidence="2">CBS 757.83</strain>
    </source>
</reference>
<keyword evidence="3" id="KW-1185">Reference proteome</keyword>